<accession>A0A0E0QT36</accession>
<organism evidence="5 6">
    <name type="scientific">Oryza rufipogon</name>
    <name type="common">Brownbeard rice</name>
    <name type="synonym">Asian wild rice</name>
    <dbReference type="NCBI Taxonomy" id="4529"/>
    <lineage>
        <taxon>Eukaryota</taxon>
        <taxon>Viridiplantae</taxon>
        <taxon>Streptophyta</taxon>
        <taxon>Embryophyta</taxon>
        <taxon>Tracheophyta</taxon>
        <taxon>Spermatophyta</taxon>
        <taxon>Magnoliopsida</taxon>
        <taxon>Liliopsida</taxon>
        <taxon>Poales</taxon>
        <taxon>Poaceae</taxon>
        <taxon>BOP clade</taxon>
        <taxon>Oryzoideae</taxon>
        <taxon>Oryzeae</taxon>
        <taxon>Oryzinae</taxon>
        <taxon>Oryza</taxon>
    </lineage>
</organism>
<feature type="signal peptide" evidence="3">
    <location>
        <begin position="1"/>
        <end position="29"/>
    </location>
</feature>
<dbReference type="AlphaFoldDB" id="A0A0E0QT36"/>
<reference evidence="5" key="2">
    <citation type="submission" date="2015-06" db="UniProtKB">
        <authorList>
            <consortium name="EnsemblPlants"/>
        </authorList>
    </citation>
    <scope>IDENTIFICATION</scope>
</reference>
<protein>
    <recommendedName>
        <fullName evidence="4">Leucine-rich repeat-containing N-terminal plant-type domain-containing protein</fullName>
    </recommendedName>
</protein>
<evidence type="ECO:0000256" key="2">
    <source>
        <dbReference type="ARBA" id="ARBA00022737"/>
    </source>
</evidence>
<evidence type="ECO:0000256" key="1">
    <source>
        <dbReference type="ARBA" id="ARBA00022614"/>
    </source>
</evidence>
<keyword evidence="3" id="KW-0732">Signal</keyword>
<keyword evidence="2" id="KW-0677">Repeat</keyword>
<sequence length="179" mass="18509">MDEQRVAASAAYLLAVLVLSLVVSDLSSAGVAPTPPEVLSSPAAAGEAEALLAVKAAPHDTANVLADWNAGFGVSDGGPCNWSMVACSEAGHMDGSTGMPRWASARFLGYDIDLSHAGSDDLRALRRGAGDGVHDAPAARRAWAQLYCSRVGSTGPSRDNVMRHQGILGNLKILSPLFL</sequence>
<dbReference type="InterPro" id="IPR013210">
    <property type="entry name" value="LRR_N_plant-typ"/>
</dbReference>
<evidence type="ECO:0000259" key="4">
    <source>
        <dbReference type="Pfam" id="PF08263"/>
    </source>
</evidence>
<keyword evidence="6" id="KW-1185">Reference proteome</keyword>
<dbReference type="EnsemblPlants" id="ORUFI09G15930.1">
    <property type="protein sequence ID" value="ORUFI09G15930.1"/>
    <property type="gene ID" value="ORUFI09G15930"/>
</dbReference>
<dbReference type="OMA" id="EAGHMDG"/>
<dbReference type="Pfam" id="PF08263">
    <property type="entry name" value="LRRNT_2"/>
    <property type="match status" value="1"/>
</dbReference>
<dbReference type="Proteomes" id="UP000008022">
    <property type="component" value="Unassembled WGS sequence"/>
</dbReference>
<evidence type="ECO:0000313" key="6">
    <source>
        <dbReference type="Proteomes" id="UP000008022"/>
    </source>
</evidence>
<proteinExistence type="predicted"/>
<dbReference type="Gramene" id="ORUFI09G15930.1">
    <property type="protein sequence ID" value="ORUFI09G15930.1"/>
    <property type="gene ID" value="ORUFI09G15930"/>
</dbReference>
<reference evidence="6" key="1">
    <citation type="submission" date="2013-06" db="EMBL/GenBank/DDBJ databases">
        <authorList>
            <person name="Zhao Q."/>
        </authorList>
    </citation>
    <scope>NUCLEOTIDE SEQUENCE</scope>
    <source>
        <strain evidence="6">cv. W1943</strain>
    </source>
</reference>
<dbReference type="HOGENOM" id="CLU_141263_0_0_1"/>
<feature type="chain" id="PRO_5002371589" description="Leucine-rich repeat-containing N-terminal plant-type domain-containing protein" evidence="3">
    <location>
        <begin position="30"/>
        <end position="179"/>
    </location>
</feature>
<evidence type="ECO:0000256" key="3">
    <source>
        <dbReference type="SAM" id="SignalP"/>
    </source>
</evidence>
<evidence type="ECO:0000313" key="5">
    <source>
        <dbReference type="EnsemblPlants" id="ORUFI09G15930.1"/>
    </source>
</evidence>
<keyword evidence="1" id="KW-0433">Leucine-rich repeat</keyword>
<feature type="domain" description="Leucine-rich repeat-containing N-terminal plant-type" evidence="4">
    <location>
        <begin position="46"/>
        <end position="88"/>
    </location>
</feature>
<name>A0A0E0QT36_ORYRU</name>